<organism evidence="2 3">
    <name type="scientific">Streptosporangium jomthongense</name>
    <dbReference type="NCBI Taxonomy" id="1193683"/>
    <lineage>
        <taxon>Bacteria</taxon>
        <taxon>Bacillati</taxon>
        <taxon>Actinomycetota</taxon>
        <taxon>Actinomycetes</taxon>
        <taxon>Streptosporangiales</taxon>
        <taxon>Streptosporangiaceae</taxon>
        <taxon>Streptosporangium</taxon>
    </lineage>
</organism>
<keyword evidence="2" id="KW-0378">Hydrolase</keyword>
<dbReference type="InterPro" id="IPR012338">
    <property type="entry name" value="Beta-lactam/transpept-like"/>
</dbReference>
<comment type="caution">
    <text evidence="2">The sequence shown here is derived from an EMBL/GenBank/DDBJ whole genome shotgun (WGS) entry which is preliminary data.</text>
</comment>
<dbReference type="PANTHER" id="PTHR46825">
    <property type="entry name" value="D-ALANYL-D-ALANINE-CARBOXYPEPTIDASE/ENDOPEPTIDASE AMPH"/>
    <property type="match status" value="1"/>
</dbReference>
<dbReference type="RefSeq" id="WP_386194380.1">
    <property type="nucleotide sequence ID" value="NZ_JBHSBC010000035.1"/>
</dbReference>
<accession>A0ABV8FB14</accession>
<evidence type="ECO:0000313" key="2">
    <source>
        <dbReference type="EMBL" id="MFC3984502.1"/>
    </source>
</evidence>
<dbReference type="Gene3D" id="3.40.710.10">
    <property type="entry name" value="DD-peptidase/beta-lactamase superfamily"/>
    <property type="match status" value="1"/>
</dbReference>
<dbReference type="InterPro" id="IPR050491">
    <property type="entry name" value="AmpC-like"/>
</dbReference>
<evidence type="ECO:0000259" key="1">
    <source>
        <dbReference type="Pfam" id="PF00144"/>
    </source>
</evidence>
<dbReference type="Pfam" id="PF00144">
    <property type="entry name" value="Beta-lactamase"/>
    <property type="match status" value="1"/>
</dbReference>
<proteinExistence type="predicted"/>
<dbReference type="EC" id="3.-.-.-" evidence="2"/>
<dbReference type="EMBL" id="JBHSBC010000035">
    <property type="protein sequence ID" value="MFC3984502.1"/>
    <property type="molecule type" value="Genomic_DNA"/>
</dbReference>
<keyword evidence="3" id="KW-1185">Reference proteome</keyword>
<dbReference type="InterPro" id="IPR001466">
    <property type="entry name" value="Beta-lactam-related"/>
</dbReference>
<dbReference type="SUPFAM" id="SSF56601">
    <property type="entry name" value="beta-lactamase/transpeptidase-like"/>
    <property type="match status" value="1"/>
</dbReference>
<reference evidence="3" key="1">
    <citation type="journal article" date="2019" name="Int. J. Syst. Evol. Microbiol.">
        <title>The Global Catalogue of Microorganisms (GCM) 10K type strain sequencing project: providing services to taxonomists for standard genome sequencing and annotation.</title>
        <authorList>
            <consortium name="The Broad Institute Genomics Platform"/>
            <consortium name="The Broad Institute Genome Sequencing Center for Infectious Disease"/>
            <person name="Wu L."/>
            <person name="Ma J."/>
        </authorList>
    </citation>
    <scope>NUCLEOTIDE SEQUENCE [LARGE SCALE GENOMIC DNA]</scope>
    <source>
        <strain evidence="3">TBRC 7912</strain>
    </source>
</reference>
<sequence length="412" mass="42631">MDVLALPATALAGLLAELAREHHVPGAQLAVRHGGRTVSAGYGVETHGGEAAVTEATAFPLGSLTKPFTATLAAMLADDGDLTFDGPLPGGVEGVTLRGLLSHTSGLAADGDVRHPAVLRVGRAFSYSNLGYELVGRLVGQVTGMTWWEAVEELLLTPLGIEASYATGRRTGRRTATGHSVHPATGRVVPVAQEQETPGQAPSGALALSATDLVTLARLHLADPDLPVLLDRRTLHELREDQLAGIEIGPYGLADGWCLGWSAHHRDGLDWYGHDGTGEGTSCHLRFEPSQRTVVALTTNADTGLALWRDLTERLALHGIAPGDHRPLAGSGPPVAPPPGCTGTYVNGGSAFEVTSGGGGLCLRSAGPITCYRGGVFEIGEGHAGRFITLGGDIDLIQVSGRLARRAGSPGA</sequence>
<evidence type="ECO:0000313" key="3">
    <source>
        <dbReference type="Proteomes" id="UP001595698"/>
    </source>
</evidence>
<feature type="domain" description="Beta-lactamase-related" evidence="1">
    <location>
        <begin position="13"/>
        <end position="317"/>
    </location>
</feature>
<name>A0ABV8FB14_9ACTN</name>
<dbReference type="PANTHER" id="PTHR46825:SF9">
    <property type="entry name" value="BETA-LACTAMASE-RELATED DOMAIN-CONTAINING PROTEIN"/>
    <property type="match status" value="1"/>
</dbReference>
<gene>
    <name evidence="2" type="ORF">ACFOYY_30505</name>
</gene>
<dbReference type="GO" id="GO:0016787">
    <property type="term" value="F:hydrolase activity"/>
    <property type="evidence" value="ECO:0007669"/>
    <property type="project" value="UniProtKB-KW"/>
</dbReference>
<dbReference type="Proteomes" id="UP001595698">
    <property type="component" value="Unassembled WGS sequence"/>
</dbReference>
<protein>
    <submittedName>
        <fullName evidence="2">Serine hydrolase domain-containing protein</fullName>
        <ecNumber evidence="2">3.-.-.-</ecNumber>
    </submittedName>
</protein>